<evidence type="ECO:0000256" key="11">
    <source>
        <dbReference type="SAM" id="MobiDB-lite"/>
    </source>
</evidence>
<dbReference type="Gene3D" id="6.10.340.10">
    <property type="match status" value="1"/>
</dbReference>
<dbReference type="InterPro" id="IPR025908">
    <property type="entry name" value="Sensor_TM1"/>
</dbReference>
<evidence type="ECO:0000256" key="8">
    <source>
        <dbReference type="ARBA" id="ARBA00022989"/>
    </source>
</evidence>
<dbReference type="InterPro" id="IPR050428">
    <property type="entry name" value="TCS_sensor_his_kinase"/>
</dbReference>
<accession>A0A328BN56</accession>
<dbReference type="PROSITE" id="PS50109">
    <property type="entry name" value="HIS_KIN"/>
    <property type="match status" value="1"/>
</dbReference>
<evidence type="ECO:0000256" key="2">
    <source>
        <dbReference type="ARBA" id="ARBA00004370"/>
    </source>
</evidence>
<keyword evidence="10 12" id="KW-0472">Membrane</keyword>
<feature type="domain" description="Histidine kinase" evidence="13">
    <location>
        <begin position="318"/>
        <end position="541"/>
    </location>
</feature>
<feature type="transmembrane region" description="Helical" evidence="12">
    <location>
        <begin position="234"/>
        <end position="253"/>
    </location>
</feature>
<dbReference type="Gene3D" id="1.10.287.130">
    <property type="match status" value="1"/>
</dbReference>
<organism evidence="15 16">
    <name type="scientific">Phenylobacterium kunshanense</name>
    <dbReference type="NCBI Taxonomy" id="1445034"/>
    <lineage>
        <taxon>Bacteria</taxon>
        <taxon>Pseudomonadati</taxon>
        <taxon>Pseudomonadota</taxon>
        <taxon>Alphaproteobacteria</taxon>
        <taxon>Caulobacterales</taxon>
        <taxon>Caulobacteraceae</taxon>
        <taxon>Phenylobacterium</taxon>
    </lineage>
</organism>
<dbReference type="PRINTS" id="PR00344">
    <property type="entry name" value="BCTRLSENSOR"/>
</dbReference>
<dbReference type="Pfam" id="PF00512">
    <property type="entry name" value="HisKA"/>
    <property type="match status" value="1"/>
</dbReference>
<evidence type="ECO:0000313" key="16">
    <source>
        <dbReference type="Proteomes" id="UP000249524"/>
    </source>
</evidence>
<dbReference type="InterPro" id="IPR003660">
    <property type="entry name" value="HAMP_dom"/>
</dbReference>
<comment type="caution">
    <text evidence="15">The sequence shown here is derived from an EMBL/GenBank/DDBJ whole genome shotgun (WGS) entry which is preliminary data.</text>
</comment>
<dbReference type="RefSeq" id="WP_111274995.1">
    <property type="nucleotide sequence ID" value="NZ_QFYS01000002.1"/>
</dbReference>
<reference evidence="15 16" key="1">
    <citation type="submission" date="2018-05" db="EMBL/GenBank/DDBJ databases">
        <authorList>
            <person name="Lanie J.A."/>
            <person name="Ng W.-L."/>
            <person name="Kazmierczak K.M."/>
            <person name="Andrzejewski T.M."/>
            <person name="Davidsen T.M."/>
            <person name="Wayne K.J."/>
            <person name="Tettelin H."/>
            <person name="Glass J.I."/>
            <person name="Rusch D."/>
            <person name="Podicherti R."/>
            <person name="Tsui H.-C.T."/>
            <person name="Winkler M.E."/>
        </authorList>
    </citation>
    <scope>NUCLEOTIDE SEQUENCE [LARGE SCALE GENOMIC DNA]</scope>
    <source>
        <strain evidence="15 16">BUT-10</strain>
    </source>
</reference>
<dbReference type="PANTHER" id="PTHR45436">
    <property type="entry name" value="SENSOR HISTIDINE KINASE YKOH"/>
    <property type="match status" value="1"/>
</dbReference>
<dbReference type="InterPro" id="IPR003661">
    <property type="entry name" value="HisK_dim/P_dom"/>
</dbReference>
<dbReference type="SUPFAM" id="SSF55874">
    <property type="entry name" value="ATPase domain of HSP90 chaperone/DNA topoisomerase II/histidine kinase"/>
    <property type="match status" value="1"/>
</dbReference>
<comment type="catalytic activity">
    <reaction evidence="1">
        <text>ATP + protein L-histidine = ADP + protein N-phospho-L-histidine.</text>
        <dbReference type="EC" id="2.7.13.3"/>
    </reaction>
</comment>
<dbReference type="GO" id="GO:0000155">
    <property type="term" value="F:phosphorelay sensor kinase activity"/>
    <property type="evidence" value="ECO:0007669"/>
    <property type="project" value="InterPro"/>
</dbReference>
<dbReference type="EMBL" id="QFYS01000002">
    <property type="protein sequence ID" value="RAK67384.1"/>
    <property type="molecule type" value="Genomic_DNA"/>
</dbReference>
<evidence type="ECO:0000256" key="1">
    <source>
        <dbReference type="ARBA" id="ARBA00000085"/>
    </source>
</evidence>
<dbReference type="Pfam" id="PF02518">
    <property type="entry name" value="HATPase_c"/>
    <property type="match status" value="1"/>
</dbReference>
<keyword evidence="5" id="KW-0808">Transferase</keyword>
<feature type="transmembrane region" description="Helical" evidence="12">
    <location>
        <begin position="41"/>
        <end position="61"/>
    </location>
</feature>
<sequence>MASATDTGSPETSAPDRAPPWERPRPARRFRGLPGSRLGRLILALNLLGLAILVSGALVLNELRRGLVNARIDSLTTQGELIASILNQAATVGEPEPQMDAALATELLQTLSNPKAQRARLFDSKGRLVADSDWMADEVERRDLPPARARDDEEEGFRLMPRIAPPSRQEVERALQREVSAALGGSHQAGMRAGDRGDRVVSVSIPIRHVRAVLGVVTLEASDVDAIIARERAALIPFILIAVAVNVVSSLLLNSLVAQPVLRLARAADRVRAARARAISLPDLARRDDEVGDLTRSLESMTHALSERMDAIEAFAADVAHEIRNPLTSLRSAVETLDLVSDPAARDRLLGILKNDVQRLDRLVTDISNASRLDAELSRDQPRLLDLGRLIADIVATYEATAKPGDVRVEFSPHLGMEAVTVLGREGPLGQVLRNLVDNARSFSPPGDVVTVGLASARGEALVFVSDNGPGIPPENLETVFERFYTSRPKGAAFGGNSGLGLSIARQIAQAHGGALRAENRTGEGGKVLGALFTLTLPEARP</sequence>
<dbReference type="Pfam" id="PF13756">
    <property type="entry name" value="Stimulus_sens_1"/>
    <property type="match status" value="1"/>
</dbReference>
<protein>
    <recommendedName>
        <fullName evidence="3">histidine kinase</fullName>
        <ecNumber evidence="3">2.7.13.3</ecNumber>
    </recommendedName>
</protein>
<proteinExistence type="predicted"/>
<evidence type="ECO:0000259" key="14">
    <source>
        <dbReference type="PROSITE" id="PS50885"/>
    </source>
</evidence>
<keyword evidence="6 12" id="KW-0812">Transmembrane</keyword>
<evidence type="ECO:0000256" key="3">
    <source>
        <dbReference type="ARBA" id="ARBA00012438"/>
    </source>
</evidence>
<dbReference type="SUPFAM" id="SSF47384">
    <property type="entry name" value="Homodimeric domain of signal transducing histidine kinase"/>
    <property type="match status" value="1"/>
</dbReference>
<dbReference type="PANTHER" id="PTHR45436:SF5">
    <property type="entry name" value="SENSOR HISTIDINE KINASE TRCS"/>
    <property type="match status" value="1"/>
</dbReference>
<evidence type="ECO:0000256" key="12">
    <source>
        <dbReference type="SAM" id="Phobius"/>
    </source>
</evidence>
<evidence type="ECO:0000256" key="6">
    <source>
        <dbReference type="ARBA" id="ARBA00022692"/>
    </source>
</evidence>
<dbReference type="OrthoDB" id="9805942at2"/>
<dbReference type="InterPro" id="IPR036890">
    <property type="entry name" value="HATPase_C_sf"/>
</dbReference>
<dbReference type="InterPro" id="IPR036097">
    <property type="entry name" value="HisK_dim/P_sf"/>
</dbReference>
<dbReference type="EC" id="2.7.13.3" evidence="3"/>
<dbReference type="SMART" id="SM00388">
    <property type="entry name" value="HisKA"/>
    <property type="match status" value="1"/>
</dbReference>
<dbReference type="InterPro" id="IPR025919">
    <property type="entry name" value="Stimulus_sens_dom"/>
</dbReference>
<feature type="domain" description="HAMP" evidence="14">
    <location>
        <begin position="255"/>
        <end position="310"/>
    </location>
</feature>
<evidence type="ECO:0000256" key="5">
    <source>
        <dbReference type="ARBA" id="ARBA00022679"/>
    </source>
</evidence>
<dbReference type="Pfam" id="PF00672">
    <property type="entry name" value="HAMP"/>
    <property type="match status" value="1"/>
</dbReference>
<keyword evidence="9" id="KW-0902">Two-component regulatory system</keyword>
<dbReference type="Gene3D" id="3.30.565.10">
    <property type="entry name" value="Histidine kinase-like ATPase, C-terminal domain"/>
    <property type="match status" value="1"/>
</dbReference>
<dbReference type="SMART" id="SM00387">
    <property type="entry name" value="HATPase_c"/>
    <property type="match status" value="1"/>
</dbReference>
<dbReference type="GO" id="GO:0016020">
    <property type="term" value="C:membrane"/>
    <property type="evidence" value="ECO:0007669"/>
    <property type="project" value="UniProtKB-SubCell"/>
</dbReference>
<keyword evidence="4" id="KW-0597">Phosphoprotein</keyword>
<feature type="region of interest" description="Disordered" evidence="11">
    <location>
        <begin position="1"/>
        <end position="30"/>
    </location>
</feature>
<evidence type="ECO:0000313" key="15">
    <source>
        <dbReference type="EMBL" id="RAK67384.1"/>
    </source>
</evidence>
<dbReference type="Pfam" id="PF13755">
    <property type="entry name" value="Sensor_TM1"/>
    <property type="match status" value="1"/>
</dbReference>
<evidence type="ECO:0000256" key="7">
    <source>
        <dbReference type="ARBA" id="ARBA00022777"/>
    </source>
</evidence>
<dbReference type="CDD" id="cd00082">
    <property type="entry name" value="HisKA"/>
    <property type="match status" value="1"/>
</dbReference>
<feature type="compositionally biased region" description="Polar residues" evidence="11">
    <location>
        <begin position="1"/>
        <end position="12"/>
    </location>
</feature>
<keyword evidence="7 15" id="KW-0418">Kinase</keyword>
<dbReference type="PROSITE" id="PS50885">
    <property type="entry name" value="HAMP"/>
    <property type="match status" value="1"/>
</dbReference>
<gene>
    <name evidence="15" type="ORF">DJ019_05530</name>
</gene>
<dbReference type="SMART" id="SM00304">
    <property type="entry name" value="HAMP"/>
    <property type="match status" value="1"/>
</dbReference>
<evidence type="ECO:0000259" key="13">
    <source>
        <dbReference type="PROSITE" id="PS50109"/>
    </source>
</evidence>
<dbReference type="Proteomes" id="UP000249524">
    <property type="component" value="Unassembled WGS sequence"/>
</dbReference>
<dbReference type="InterPro" id="IPR004358">
    <property type="entry name" value="Sig_transdc_His_kin-like_C"/>
</dbReference>
<name>A0A328BN56_9CAUL</name>
<dbReference type="AlphaFoldDB" id="A0A328BN56"/>
<keyword evidence="8 12" id="KW-1133">Transmembrane helix</keyword>
<comment type="subcellular location">
    <subcellularLocation>
        <location evidence="2">Membrane</location>
    </subcellularLocation>
</comment>
<evidence type="ECO:0000256" key="9">
    <source>
        <dbReference type="ARBA" id="ARBA00023012"/>
    </source>
</evidence>
<evidence type="ECO:0000256" key="10">
    <source>
        <dbReference type="ARBA" id="ARBA00023136"/>
    </source>
</evidence>
<evidence type="ECO:0000256" key="4">
    <source>
        <dbReference type="ARBA" id="ARBA00022553"/>
    </source>
</evidence>
<dbReference type="InterPro" id="IPR003594">
    <property type="entry name" value="HATPase_dom"/>
</dbReference>
<keyword evidence="16" id="KW-1185">Reference proteome</keyword>
<dbReference type="InterPro" id="IPR005467">
    <property type="entry name" value="His_kinase_dom"/>
</dbReference>